<evidence type="ECO:0000313" key="2">
    <source>
        <dbReference type="Proteomes" id="UP000032414"/>
    </source>
</evidence>
<dbReference type="EMBL" id="LN614830">
    <property type="protein sequence ID" value="CEG60928.1"/>
    <property type="molecule type" value="Genomic_DNA"/>
</dbReference>
<protein>
    <submittedName>
        <fullName evidence="1">Uncharacterized protein</fullName>
    </submittedName>
</protein>
<dbReference type="HOGENOM" id="CLU_2720938_0_0_6"/>
<reference evidence="2" key="1">
    <citation type="submission" date="2014-09" db="EMBL/GenBank/DDBJ databases">
        <authorList>
            <person name="Gomez-Valero L."/>
        </authorList>
    </citation>
    <scope>NUCLEOTIDE SEQUENCE [LARGE SCALE GENOMIC DNA]</scope>
    <source>
        <strain evidence="2">ATCC33218</strain>
    </source>
</reference>
<dbReference type="Proteomes" id="UP000032414">
    <property type="component" value="Chromosome I"/>
</dbReference>
<dbReference type="KEGG" id="tmc:LMI_1629"/>
<sequence length="72" mass="8628">MANLSSNFLFYSIFDKYYKKLICEKLNFFIFKLHFFRKVYGLELHLKFQGDYHASQGRYDTSCGIFVLNGNH</sequence>
<gene>
    <name evidence="1" type="ORF">LMI_1629</name>
</gene>
<accession>A0A098GEM4</accession>
<dbReference type="AlphaFoldDB" id="A0A098GEM4"/>
<name>A0A098GEM4_LEGMI</name>
<evidence type="ECO:0000313" key="1">
    <source>
        <dbReference type="EMBL" id="CEG60928.1"/>
    </source>
</evidence>
<organism evidence="1 2">
    <name type="scientific">Legionella micdadei</name>
    <name type="common">Tatlockia micdadei</name>
    <dbReference type="NCBI Taxonomy" id="451"/>
    <lineage>
        <taxon>Bacteria</taxon>
        <taxon>Pseudomonadati</taxon>
        <taxon>Pseudomonadota</taxon>
        <taxon>Gammaproteobacteria</taxon>
        <taxon>Legionellales</taxon>
        <taxon>Legionellaceae</taxon>
        <taxon>Legionella</taxon>
    </lineage>
</organism>
<proteinExistence type="predicted"/>